<sequence>MESSKTKLEKGKIKDAVSYATTRIQIKRDAEADPHSANSQVSMHRQTRELIQSHQRRSEKSSTRPAVSDHKLYFSTLKKDGRITEVIPSFHRDLETRKVG</sequence>
<dbReference type="EMBL" id="BKCJ010000592">
    <property type="protein sequence ID" value="GEU34580.1"/>
    <property type="molecule type" value="Genomic_DNA"/>
</dbReference>
<gene>
    <name evidence="2" type="ORF">Tci_006558</name>
</gene>
<feature type="compositionally biased region" description="Basic and acidic residues" evidence="1">
    <location>
        <begin position="56"/>
        <end position="70"/>
    </location>
</feature>
<protein>
    <submittedName>
        <fullName evidence="2">Uncharacterized protein</fullName>
    </submittedName>
</protein>
<name>A0A6L2JCY7_TANCI</name>
<accession>A0A6L2JCY7</accession>
<feature type="region of interest" description="Disordered" evidence="1">
    <location>
        <begin position="28"/>
        <end position="70"/>
    </location>
</feature>
<organism evidence="2">
    <name type="scientific">Tanacetum cinerariifolium</name>
    <name type="common">Dalmatian daisy</name>
    <name type="synonym">Chrysanthemum cinerariifolium</name>
    <dbReference type="NCBI Taxonomy" id="118510"/>
    <lineage>
        <taxon>Eukaryota</taxon>
        <taxon>Viridiplantae</taxon>
        <taxon>Streptophyta</taxon>
        <taxon>Embryophyta</taxon>
        <taxon>Tracheophyta</taxon>
        <taxon>Spermatophyta</taxon>
        <taxon>Magnoliopsida</taxon>
        <taxon>eudicotyledons</taxon>
        <taxon>Gunneridae</taxon>
        <taxon>Pentapetalae</taxon>
        <taxon>asterids</taxon>
        <taxon>campanulids</taxon>
        <taxon>Asterales</taxon>
        <taxon>Asteraceae</taxon>
        <taxon>Asteroideae</taxon>
        <taxon>Anthemideae</taxon>
        <taxon>Anthemidinae</taxon>
        <taxon>Tanacetum</taxon>
    </lineage>
</organism>
<comment type="caution">
    <text evidence="2">The sequence shown here is derived from an EMBL/GenBank/DDBJ whole genome shotgun (WGS) entry which is preliminary data.</text>
</comment>
<evidence type="ECO:0000256" key="1">
    <source>
        <dbReference type="SAM" id="MobiDB-lite"/>
    </source>
</evidence>
<proteinExistence type="predicted"/>
<reference evidence="2" key="1">
    <citation type="journal article" date="2019" name="Sci. Rep.">
        <title>Draft genome of Tanacetum cinerariifolium, the natural source of mosquito coil.</title>
        <authorList>
            <person name="Yamashiro T."/>
            <person name="Shiraishi A."/>
            <person name="Satake H."/>
            <person name="Nakayama K."/>
        </authorList>
    </citation>
    <scope>NUCLEOTIDE SEQUENCE</scope>
</reference>
<evidence type="ECO:0000313" key="2">
    <source>
        <dbReference type="EMBL" id="GEU34580.1"/>
    </source>
</evidence>
<dbReference type="AlphaFoldDB" id="A0A6L2JCY7"/>
<feature type="compositionally biased region" description="Polar residues" evidence="1">
    <location>
        <begin position="36"/>
        <end position="53"/>
    </location>
</feature>